<proteinExistence type="predicted"/>
<evidence type="ECO:0000313" key="2">
    <source>
        <dbReference type="EMBL" id="JAP82223.1"/>
    </source>
</evidence>
<dbReference type="AlphaFoldDB" id="A0A131YSK8"/>
<dbReference type="GO" id="GO:0030682">
    <property type="term" value="P:symbiont-mediated perturbation of host defenses"/>
    <property type="evidence" value="ECO:0007669"/>
    <property type="project" value="InterPro"/>
</dbReference>
<reference evidence="2" key="1">
    <citation type="journal article" date="2016" name="Ticks Tick Borne Dis.">
        <title>De novo assembly and annotation of the salivary gland transcriptome of Rhipicephalus appendiculatus male and female ticks during blood feeding.</title>
        <authorList>
            <person name="de Castro M.H."/>
            <person name="de Klerk D."/>
            <person name="Pienaar R."/>
            <person name="Latif A.A."/>
            <person name="Rees D.J."/>
            <person name="Mans B.J."/>
        </authorList>
    </citation>
    <scope>NUCLEOTIDE SEQUENCE</scope>
    <source>
        <tissue evidence="2">Salivary glands</tissue>
    </source>
</reference>
<dbReference type="Gene3D" id="2.40.128.20">
    <property type="match status" value="1"/>
</dbReference>
<organism evidence="2">
    <name type="scientific">Rhipicephalus appendiculatus</name>
    <name type="common">Brown ear tick</name>
    <dbReference type="NCBI Taxonomy" id="34631"/>
    <lineage>
        <taxon>Eukaryota</taxon>
        <taxon>Metazoa</taxon>
        <taxon>Ecdysozoa</taxon>
        <taxon>Arthropoda</taxon>
        <taxon>Chelicerata</taxon>
        <taxon>Arachnida</taxon>
        <taxon>Acari</taxon>
        <taxon>Parasitiformes</taxon>
        <taxon>Ixodida</taxon>
        <taxon>Ixodoidea</taxon>
        <taxon>Ixodidae</taxon>
        <taxon>Rhipicephalinae</taxon>
        <taxon>Rhipicephalus</taxon>
        <taxon>Rhipicephalus</taxon>
    </lineage>
</organism>
<sequence length="206" mass="23236">MKFIALFLVFGVALRQQNAVDAKPDWADETRFGPYQNPWQSKPKQRYYLAKGTKENDSVWGNNFTCVSVTGEPIPGSEQKLNATVQYKNAKHTLLQTTHETVSPTKLYNYTETYNGIQYETQGQPTQTFCDAFVLSDPGNCDIIFDPDSKGSDTGDYELWVGEDKVENIPICCQFLTTYLAQLAGKSVRKVYTDQTCKPQVSTARK</sequence>
<feature type="chain" id="PRO_5007286006" evidence="1">
    <location>
        <begin position="23"/>
        <end position="206"/>
    </location>
</feature>
<name>A0A131YSK8_RHIAP</name>
<evidence type="ECO:0000256" key="1">
    <source>
        <dbReference type="SAM" id="SignalP"/>
    </source>
</evidence>
<accession>A0A131YSK8</accession>
<feature type="signal peptide" evidence="1">
    <location>
        <begin position="1"/>
        <end position="22"/>
    </location>
</feature>
<dbReference type="GO" id="GO:0043176">
    <property type="term" value="F:amine binding"/>
    <property type="evidence" value="ECO:0007669"/>
    <property type="project" value="InterPro"/>
</dbReference>
<dbReference type="EMBL" id="GEDV01006334">
    <property type="protein sequence ID" value="JAP82223.1"/>
    <property type="molecule type" value="Transcribed_RNA"/>
</dbReference>
<dbReference type="Pfam" id="PF02098">
    <property type="entry name" value="His_binding"/>
    <property type="match status" value="1"/>
</dbReference>
<protein>
    <submittedName>
        <fullName evidence="2">Lipocalin</fullName>
    </submittedName>
</protein>
<keyword evidence="1" id="KW-0732">Signal</keyword>
<dbReference type="InterPro" id="IPR012674">
    <property type="entry name" value="Calycin"/>
</dbReference>
<dbReference type="InterPro" id="IPR002970">
    <property type="entry name" value="Tick_his-bd"/>
</dbReference>
<dbReference type="SUPFAM" id="SSF50814">
    <property type="entry name" value="Lipocalins"/>
    <property type="match status" value="1"/>
</dbReference>
<dbReference type="PRINTS" id="PR01220">
    <property type="entry name" value="HISBINDING"/>
</dbReference>